<keyword evidence="1 2" id="KW-0129">CBS domain</keyword>
<dbReference type="InterPro" id="IPR046342">
    <property type="entry name" value="CBS_dom_sf"/>
</dbReference>
<dbReference type="AlphaFoldDB" id="A0A8J6N864"/>
<dbReference type="CDD" id="cd04584">
    <property type="entry name" value="CBS_pair_AcuB_like"/>
    <property type="match status" value="1"/>
</dbReference>
<organism evidence="4 5">
    <name type="scientific">Candidatus Desulfaltia bathyphila</name>
    <dbReference type="NCBI Taxonomy" id="2841697"/>
    <lineage>
        <taxon>Bacteria</taxon>
        <taxon>Pseudomonadati</taxon>
        <taxon>Thermodesulfobacteriota</taxon>
        <taxon>Desulfobacteria</taxon>
        <taxon>Desulfobacterales</taxon>
        <taxon>Desulfobacterales incertae sedis</taxon>
        <taxon>Candidatus Desulfaltia</taxon>
    </lineage>
</organism>
<protein>
    <submittedName>
        <fullName evidence="4">CBS domain-containing protein</fullName>
    </submittedName>
</protein>
<reference evidence="4 5" key="1">
    <citation type="submission" date="2020-08" db="EMBL/GenBank/DDBJ databases">
        <title>Bridging the membrane lipid divide: bacteria of the FCB group superphylum have the potential to synthesize archaeal ether lipids.</title>
        <authorList>
            <person name="Villanueva L."/>
            <person name="Von Meijenfeldt F.A.B."/>
            <person name="Westbye A.B."/>
            <person name="Yadav S."/>
            <person name="Hopmans E.C."/>
            <person name="Dutilh B.E."/>
            <person name="Sinninghe Damste J.S."/>
        </authorList>
    </citation>
    <scope>NUCLEOTIDE SEQUENCE [LARGE SCALE GENOMIC DNA]</scope>
    <source>
        <strain evidence="4">NIOZ-UU82</strain>
    </source>
</reference>
<dbReference type="Proteomes" id="UP000603545">
    <property type="component" value="Unassembled WGS sequence"/>
</dbReference>
<sequence>MFVSKSMTRKVVTINKDADIFEAEDKMAEHRIRHLPVVTKDYHLIGIVSDRDIRSAMPSKPLSDCNSKKIKDKIAKLKIKDIMTIDPVAISPLHTIQDALVLIQKTRVGAFPVIDEKGKLRGIISVRDLLRAFINVMGMEDPGTLMCIIVEEKLGQMKKIVDAITEERISFGSVMVARYWDKEKRAVFPYLLTQNITSLKKKLKKMGYVVLDPMKWYIDQLPKND</sequence>
<comment type="caution">
    <text evidence="4">The sequence shown here is derived from an EMBL/GenBank/DDBJ whole genome shotgun (WGS) entry which is preliminary data.</text>
</comment>
<name>A0A8J6N864_9BACT</name>
<dbReference type="Pfam" id="PF00571">
    <property type="entry name" value="CBS"/>
    <property type="match status" value="2"/>
</dbReference>
<evidence type="ECO:0000259" key="3">
    <source>
        <dbReference type="PROSITE" id="PS51371"/>
    </source>
</evidence>
<dbReference type="PANTHER" id="PTHR43080:SF2">
    <property type="entry name" value="CBS DOMAIN-CONTAINING PROTEIN"/>
    <property type="match status" value="1"/>
</dbReference>
<dbReference type="PANTHER" id="PTHR43080">
    <property type="entry name" value="CBS DOMAIN-CONTAINING PROTEIN CBSX3, MITOCHONDRIAL"/>
    <property type="match status" value="1"/>
</dbReference>
<dbReference type="SMART" id="SM00116">
    <property type="entry name" value="CBS"/>
    <property type="match status" value="2"/>
</dbReference>
<evidence type="ECO:0000313" key="4">
    <source>
        <dbReference type="EMBL" id="MBC8199601.1"/>
    </source>
</evidence>
<feature type="domain" description="CBS" evidence="3">
    <location>
        <begin position="83"/>
        <end position="142"/>
    </location>
</feature>
<dbReference type="Gene3D" id="3.10.580.10">
    <property type="entry name" value="CBS-domain"/>
    <property type="match status" value="1"/>
</dbReference>
<evidence type="ECO:0000313" key="5">
    <source>
        <dbReference type="Proteomes" id="UP000603545"/>
    </source>
</evidence>
<dbReference type="InterPro" id="IPR000644">
    <property type="entry name" value="CBS_dom"/>
</dbReference>
<dbReference type="SUPFAM" id="SSF54631">
    <property type="entry name" value="CBS-domain pair"/>
    <property type="match status" value="1"/>
</dbReference>
<feature type="domain" description="CBS" evidence="3">
    <location>
        <begin position="7"/>
        <end position="65"/>
    </location>
</feature>
<gene>
    <name evidence="4" type="ORF">H8E80_06105</name>
</gene>
<proteinExistence type="predicted"/>
<evidence type="ECO:0000256" key="1">
    <source>
        <dbReference type="ARBA" id="ARBA00023122"/>
    </source>
</evidence>
<evidence type="ECO:0000256" key="2">
    <source>
        <dbReference type="PROSITE-ProRule" id="PRU00703"/>
    </source>
</evidence>
<dbReference type="PROSITE" id="PS51371">
    <property type="entry name" value="CBS"/>
    <property type="match status" value="2"/>
</dbReference>
<accession>A0A8J6N864</accession>
<dbReference type="InterPro" id="IPR051257">
    <property type="entry name" value="Diverse_CBS-Domain"/>
</dbReference>
<dbReference type="EMBL" id="JACNLL010000056">
    <property type="protein sequence ID" value="MBC8199601.1"/>
    <property type="molecule type" value="Genomic_DNA"/>
</dbReference>